<dbReference type="InterPro" id="IPR045090">
    <property type="entry name" value="Pept_M3A_M3B"/>
</dbReference>
<dbReference type="EMBL" id="QEQK01000023">
    <property type="protein sequence ID" value="PWN54567.1"/>
    <property type="molecule type" value="Genomic_DNA"/>
</dbReference>
<keyword evidence="13" id="KW-1185">Reference proteome</keyword>
<evidence type="ECO:0000313" key="13">
    <source>
        <dbReference type="Proteomes" id="UP000251800"/>
    </source>
</evidence>
<feature type="domain" description="Oligopeptidase A N-terminal" evidence="11">
    <location>
        <begin position="31"/>
        <end position="151"/>
    </location>
</feature>
<dbReference type="OrthoDB" id="9773538at2"/>
<dbReference type="GO" id="GO:0046872">
    <property type="term" value="F:metal ion binding"/>
    <property type="evidence" value="ECO:0007669"/>
    <property type="project" value="UniProtKB-UniRule"/>
</dbReference>
<organism evidence="12 13">
    <name type="scientific">Abyssibacter profundi</name>
    <dbReference type="NCBI Taxonomy" id="2182787"/>
    <lineage>
        <taxon>Bacteria</taxon>
        <taxon>Pseudomonadati</taxon>
        <taxon>Pseudomonadota</taxon>
        <taxon>Gammaproteobacteria</taxon>
        <taxon>Chromatiales</taxon>
        <taxon>Oceanococcaceae</taxon>
        <taxon>Abyssibacter</taxon>
    </lineage>
</organism>
<comment type="caution">
    <text evidence="12">The sequence shown here is derived from an EMBL/GenBank/DDBJ whole genome shotgun (WGS) entry which is preliminary data.</text>
</comment>
<dbReference type="InterPro" id="IPR045666">
    <property type="entry name" value="OpdA_N"/>
</dbReference>
<proteinExistence type="inferred from homology"/>
<evidence type="ECO:0000313" key="12">
    <source>
        <dbReference type="EMBL" id="PWN54567.1"/>
    </source>
</evidence>
<evidence type="ECO:0000259" key="10">
    <source>
        <dbReference type="Pfam" id="PF01432"/>
    </source>
</evidence>
<dbReference type="RefSeq" id="WP_109721685.1">
    <property type="nucleotide sequence ID" value="NZ_QEQK01000023.1"/>
</dbReference>
<dbReference type="InterPro" id="IPR024080">
    <property type="entry name" value="Neurolysin/TOP_N"/>
</dbReference>
<keyword evidence="4 9" id="KW-0378">Hydrolase</keyword>
<gene>
    <name evidence="12" type="ORF">DEH80_16800</name>
</gene>
<name>A0A383XPL3_9GAMM</name>
<comment type="cofactor">
    <cofactor evidence="9">
        <name>Zn(2+)</name>
        <dbReference type="ChEBI" id="CHEBI:29105"/>
    </cofactor>
    <text evidence="9">Binds 1 zinc ion.</text>
</comment>
<evidence type="ECO:0000256" key="2">
    <source>
        <dbReference type="ARBA" id="ARBA00022670"/>
    </source>
</evidence>
<evidence type="ECO:0000256" key="3">
    <source>
        <dbReference type="ARBA" id="ARBA00022723"/>
    </source>
</evidence>
<dbReference type="CDD" id="cd06456">
    <property type="entry name" value="M3A_DCP"/>
    <property type="match status" value="1"/>
</dbReference>
<evidence type="ECO:0000256" key="7">
    <source>
        <dbReference type="ARBA" id="ARBA00024603"/>
    </source>
</evidence>
<dbReference type="SUPFAM" id="SSF55486">
    <property type="entry name" value="Metalloproteases ('zincins'), catalytic domain"/>
    <property type="match status" value="1"/>
</dbReference>
<evidence type="ECO:0000256" key="6">
    <source>
        <dbReference type="ARBA" id="ARBA00023049"/>
    </source>
</evidence>
<dbReference type="InterPro" id="IPR024077">
    <property type="entry name" value="Neurolysin/TOP_dom2"/>
</dbReference>
<accession>A0A383XPL3</accession>
<dbReference type="FunFam" id="3.40.390.10:FF:000009">
    <property type="entry name" value="Oligopeptidase A"/>
    <property type="match status" value="1"/>
</dbReference>
<keyword evidence="5 9" id="KW-0862">Zinc</keyword>
<dbReference type="PANTHER" id="PTHR43660:SF1">
    <property type="entry name" value="DIPEPTIDYL CARBOXYPEPTIDASE"/>
    <property type="match status" value="1"/>
</dbReference>
<dbReference type="Pfam" id="PF19310">
    <property type="entry name" value="TOP_N"/>
    <property type="match status" value="1"/>
</dbReference>
<dbReference type="GO" id="GO:0004222">
    <property type="term" value="F:metalloendopeptidase activity"/>
    <property type="evidence" value="ECO:0007669"/>
    <property type="project" value="UniProtKB-EC"/>
</dbReference>
<protein>
    <recommendedName>
        <fullName evidence="8">oligopeptidase A</fullName>
        <ecNumber evidence="8">3.4.24.70</ecNumber>
    </recommendedName>
</protein>
<evidence type="ECO:0000256" key="5">
    <source>
        <dbReference type="ARBA" id="ARBA00022833"/>
    </source>
</evidence>
<dbReference type="Pfam" id="PF01432">
    <property type="entry name" value="Peptidase_M3"/>
    <property type="match status" value="1"/>
</dbReference>
<dbReference type="Gene3D" id="1.20.1050.40">
    <property type="entry name" value="Endopeptidase. Chain P, domain 1"/>
    <property type="match status" value="1"/>
</dbReference>
<dbReference type="InterPro" id="IPR034005">
    <property type="entry name" value="M3A_DCP"/>
</dbReference>
<dbReference type="PANTHER" id="PTHR43660">
    <property type="entry name" value="DIPEPTIDYL CARBOXYPEPTIDASE"/>
    <property type="match status" value="1"/>
</dbReference>
<dbReference type="Proteomes" id="UP000251800">
    <property type="component" value="Unassembled WGS sequence"/>
</dbReference>
<dbReference type="Gene3D" id="1.10.1370.10">
    <property type="entry name" value="Neurolysin, domain 3"/>
    <property type="match status" value="1"/>
</dbReference>
<sequence length="681" mass="76307">MSNPLLEMLRSQSLPPFSQIRPEHAEPALDAVLAANRQVIAELEQLDSPDWDRFVARLEQLDNDLHRVFSPVSHLNGVANSPEWREAYNACLPKLSQYSTELGQNQALYERFEQLRQQADFAQLPQARKTIIDNAIRDFRLAGVHLKGDARARYAAIQQRLSALQTRFQEQVLDATEAWSWHTDHADDLDGLPERAVQAAAAAAKRQDRSGYLVTLDAPSYIAVMTHAHDRSLRQRLYEAFGTRASDQGPHAGQWDNSPVMQEILDLRQELAGLVGFDSYADYSLATKMADSPATVEQFLLDLAAKARPAAEQELQALAAFAVERGGPDTLEPWDIGYYAEQYREATLGLSDEMLRPYFPAPQVLAGMMEVAERLYEVRFEPVADADLWHEDVTAYAVLDGDGSRRGLFYVDPYARPGKRAGAWMDDCQGRYRHGDTAQLPVAFLVCNFGGPVDGKPACLSHDEVETLFHEFGHGLHHLLTQVDELSVSGINGVAWDAVELPSQFMENWTFEREALDRFARHVDTGETIPDTLLEKLRASRRFQAGMATVRQLEFALFDLRLHRDHVPGQPARIGETLDAVRKDVAVIHPPAWHRFPCSFSHIFAGGYAAGYYSYKWAELLAADAFELFAERGVFDAEAARRFRDTILARGGSEPAGQLYEAFRGRPPEPDALLRLHGLAA</sequence>
<keyword evidence="3 9" id="KW-0479">Metal-binding</keyword>
<feature type="domain" description="Peptidase M3A/M3B catalytic" evidence="10">
    <location>
        <begin position="224"/>
        <end position="678"/>
    </location>
</feature>
<evidence type="ECO:0000256" key="4">
    <source>
        <dbReference type="ARBA" id="ARBA00022801"/>
    </source>
</evidence>
<dbReference type="InterPro" id="IPR001567">
    <property type="entry name" value="Pept_M3A_M3B_dom"/>
</dbReference>
<comment type="similarity">
    <text evidence="1 9">Belongs to the peptidase M3 family.</text>
</comment>
<evidence type="ECO:0000259" key="11">
    <source>
        <dbReference type="Pfam" id="PF19310"/>
    </source>
</evidence>
<dbReference type="GO" id="GO:0005829">
    <property type="term" value="C:cytosol"/>
    <property type="evidence" value="ECO:0007669"/>
    <property type="project" value="UniProtKB-ARBA"/>
</dbReference>
<evidence type="ECO:0000256" key="8">
    <source>
        <dbReference type="ARBA" id="ARBA00026100"/>
    </source>
</evidence>
<evidence type="ECO:0000256" key="9">
    <source>
        <dbReference type="RuleBase" id="RU003435"/>
    </source>
</evidence>
<dbReference type="Gene3D" id="3.40.390.10">
    <property type="entry name" value="Collagenase (Catalytic Domain)"/>
    <property type="match status" value="1"/>
</dbReference>
<dbReference type="InterPro" id="IPR024079">
    <property type="entry name" value="MetalloPept_cat_dom_sf"/>
</dbReference>
<evidence type="ECO:0000256" key="1">
    <source>
        <dbReference type="ARBA" id="ARBA00006040"/>
    </source>
</evidence>
<comment type="catalytic activity">
    <reaction evidence="7">
        <text>Hydrolysis of oligopeptides, with broad specificity. Gly or Ala commonly occur as P1 or P1' residues, but more distant residues are also important, as is shown by the fact that Z-Gly-Pro-Gly-|-Gly-Pro-Ala is cleaved, but not Z-(Gly)(5).</text>
        <dbReference type="EC" id="3.4.24.70"/>
    </reaction>
</comment>
<dbReference type="EC" id="3.4.24.70" evidence="8"/>
<dbReference type="AlphaFoldDB" id="A0A383XPL3"/>
<reference evidence="12 13" key="1">
    <citation type="submission" date="2018-05" db="EMBL/GenBank/DDBJ databases">
        <title>Abyssibacter profundi OUC007T gen. nov., sp. nov, a marine bacterium isolated from seawater of the Mariana Trench.</title>
        <authorList>
            <person name="Zhou S."/>
        </authorList>
    </citation>
    <scope>NUCLEOTIDE SEQUENCE [LARGE SCALE GENOMIC DNA]</scope>
    <source>
        <strain evidence="12 13">OUC007</strain>
    </source>
</reference>
<dbReference type="GO" id="GO:0006508">
    <property type="term" value="P:proteolysis"/>
    <property type="evidence" value="ECO:0007669"/>
    <property type="project" value="UniProtKB-KW"/>
</dbReference>
<keyword evidence="2 9" id="KW-0645">Protease</keyword>
<keyword evidence="6 9" id="KW-0482">Metalloprotease</keyword>